<dbReference type="SMART" id="SM00471">
    <property type="entry name" value="HDc"/>
    <property type="match status" value="1"/>
</dbReference>
<dbReference type="Pfam" id="PF01966">
    <property type="entry name" value="HD"/>
    <property type="match status" value="1"/>
</dbReference>
<dbReference type="AlphaFoldDB" id="A0A1H3ZM39"/>
<keyword evidence="3" id="KW-1185">Reference proteome</keyword>
<dbReference type="InterPro" id="IPR006674">
    <property type="entry name" value="HD_domain"/>
</dbReference>
<proteinExistence type="predicted"/>
<evidence type="ECO:0000259" key="1">
    <source>
        <dbReference type="SMART" id="SM00471"/>
    </source>
</evidence>
<dbReference type="STRING" id="908615.SAMN05421540_104126"/>
<reference evidence="2 3" key="1">
    <citation type="submission" date="2016-10" db="EMBL/GenBank/DDBJ databases">
        <authorList>
            <person name="de Groot N.N."/>
        </authorList>
    </citation>
    <scope>NUCLEOTIDE SEQUENCE [LARGE SCALE GENOMIC DNA]</scope>
    <source>
        <strain evidence="2 3">DSM 23581</strain>
    </source>
</reference>
<name>A0A1H3ZM39_9FLAO</name>
<protein>
    <submittedName>
        <fullName evidence="2">HD domain-containing protein</fullName>
    </submittedName>
</protein>
<sequence>MNTIDKTEAFAEKLLVYDISEAYLYHNINHTRRVVESAKEILEHTNVDSEVEEIIIVSAWLHDLGYTVTDKGHEEESVKIAENFLKSIDKTPDYISRVVNCIRATKVNIIPKSLEEEIIKDADCSHFASDDFKEISELLRQEIKRLGKQNYTIREWREENIDMLSNKHNFYSSYAIKEWSSKKEDNLMNLIKKKNKIKKKYEKEEAKAKYKAKYKNENPERSIQTLFRITLRNHLKLSDIADTKANILLSVNAIIISLALSNIIPKLDNPSNQHLMIPTLI</sequence>
<dbReference type="RefSeq" id="WP_317041009.1">
    <property type="nucleotide sequence ID" value="NZ_FNQF01000004.1"/>
</dbReference>
<dbReference type="Gene3D" id="1.10.3210.10">
    <property type="entry name" value="Hypothetical protein af1432"/>
    <property type="match status" value="1"/>
</dbReference>
<dbReference type="SUPFAM" id="SSF109604">
    <property type="entry name" value="HD-domain/PDEase-like"/>
    <property type="match status" value="1"/>
</dbReference>
<evidence type="ECO:0000313" key="3">
    <source>
        <dbReference type="Proteomes" id="UP000198820"/>
    </source>
</evidence>
<evidence type="ECO:0000313" key="2">
    <source>
        <dbReference type="EMBL" id="SEA24715.1"/>
    </source>
</evidence>
<organism evidence="2 3">
    <name type="scientific">Psychroflexus halocasei</name>
    <dbReference type="NCBI Taxonomy" id="908615"/>
    <lineage>
        <taxon>Bacteria</taxon>
        <taxon>Pseudomonadati</taxon>
        <taxon>Bacteroidota</taxon>
        <taxon>Flavobacteriia</taxon>
        <taxon>Flavobacteriales</taxon>
        <taxon>Flavobacteriaceae</taxon>
        <taxon>Psychroflexus</taxon>
    </lineage>
</organism>
<dbReference type="EMBL" id="FNQF01000004">
    <property type="protein sequence ID" value="SEA24715.1"/>
    <property type="molecule type" value="Genomic_DNA"/>
</dbReference>
<dbReference type="InterPro" id="IPR003607">
    <property type="entry name" value="HD/PDEase_dom"/>
</dbReference>
<gene>
    <name evidence="2" type="ORF">SAMN05421540_104126</name>
</gene>
<dbReference type="CDD" id="cd00077">
    <property type="entry name" value="HDc"/>
    <property type="match status" value="1"/>
</dbReference>
<feature type="domain" description="HD/PDEase" evidence="1">
    <location>
        <begin position="23"/>
        <end position="137"/>
    </location>
</feature>
<accession>A0A1H3ZM39</accession>
<dbReference type="Proteomes" id="UP000198820">
    <property type="component" value="Unassembled WGS sequence"/>
</dbReference>